<dbReference type="PANTHER" id="PTHR46513">
    <property type="entry name" value="VITELLOGENIN RECEPTOR-LIKE PROTEIN-RELATED-RELATED"/>
    <property type="match status" value="1"/>
</dbReference>
<proteinExistence type="predicted"/>
<evidence type="ECO:0000256" key="2">
    <source>
        <dbReference type="ARBA" id="ARBA00022729"/>
    </source>
</evidence>
<feature type="domain" description="Sushi" evidence="9">
    <location>
        <begin position="1070"/>
        <end position="1127"/>
    </location>
</feature>
<feature type="repeat" description="LDL-receptor class B" evidence="7">
    <location>
        <begin position="823"/>
        <end position="865"/>
    </location>
</feature>
<dbReference type="Proteomes" id="UP000005408">
    <property type="component" value="Unassembled WGS sequence"/>
</dbReference>
<dbReference type="InterPro" id="IPR000742">
    <property type="entry name" value="EGF"/>
</dbReference>
<dbReference type="Pfam" id="PF00084">
    <property type="entry name" value="Sushi"/>
    <property type="match status" value="9"/>
</dbReference>
<keyword evidence="6" id="KW-0768">Sushi</keyword>
<dbReference type="PROSITE" id="PS50923">
    <property type="entry name" value="SUSHI"/>
    <property type="match status" value="10"/>
</dbReference>
<evidence type="ECO:0000256" key="4">
    <source>
        <dbReference type="ARBA" id="ARBA00023157"/>
    </source>
</evidence>
<dbReference type="Gene3D" id="2.10.70.10">
    <property type="entry name" value="Complement Module, domain 1"/>
    <property type="match status" value="9"/>
</dbReference>
<dbReference type="SMART" id="SM00181">
    <property type="entry name" value="EGF"/>
    <property type="match status" value="3"/>
</dbReference>
<evidence type="ECO:0000313" key="10">
    <source>
        <dbReference type="EnsemblMetazoa" id="G34842.1:cds"/>
    </source>
</evidence>
<dbReference type="SMART" id="SM00032">
    <property type="entry name" value="CCP"/>
    <property type="match status" value="10"/>
</dbReference>
<sequence>MFQLGIIWIFKLLLLFEYFWLGVLGDKGLILGVWNPASFATITDIPKDSVNPFRNVSLKINPSGSQITSLSADTKKAVVFAAIGETIYIYHNFSIWQNVSAKFSVQFRGKSAAIGQIAFDFVSNNLYWCDSLLNWIAMKPAYNYNNTFYKVIVQQDLNQPEGLALDPVNRFMFFSDNDPNSRIEKASLDGRDRVVIVHRGLSRVLALTVDLDNKKLYWADYGRQTLEGCDYDGANRRVIRRTNQISMTSLAYHQNMLVAVSVGSKSMLAVDISSGSLLYSRTFLSAKPYAITVYDNESIRSFSNPCRTFNCEHICLNARSGPKCLCYEGFIFDSNNISCIEKSWFFERGFIVSNASMFAMHEVHSASSQSNRYNYMQIPNNIIETFAVDAISDIIYFVDSSSGSLKKHDIISQKTSTIASVSSARDLTFDWIAKLLGWMEPTTSSIRSFSVNSQTSATIYTNQYQSASLTIDPHNGALFWITGLSDRSIVRGSWTRITPTVLISAANLNNPRSLQYDVTSHRLYWLDRTLIKSSMANGSDMKSHIITNGATKAFVYKDFFGWINGDKLFFGRKTDTSSKYVAYTLNNLKDVAVFDSSLEKDVRGTCKILNGECGELCVPEKNGRRCECDIGLQLQPDQSCDSDVLTANFIIASDYTHGRIIQVNLQTGTVVKLPLSINKPNGIVFDKTTRTLFFSDSSRNTIMTTSLHGTNKTLLYTTGFAYADRLTIDYSTGNLYYTAVGPTTSQSYIGVVHRATSLHKTLISDLHSPRDITLHPSKGYLFWTEFGNITEIGRTNMDGTSKIYIATTQIVWPNGLTIDFTSSRLYWTDGKKNRIESSDLNGGNRQILASDNDAHLMSIVSHGQYLYYTAWNRQRITKLDKRTGSKVIFMSNHPELGRLDGLDIYADESQDVSSSCSSKNGFCSTFCFPTPTGRTCGCQDNVNLQSDQLTCQGVSRCPTLLRNLHFLDCQPYPGQSCNFECKTGYRLAINTSVSCGSLGQWNLPIDTLCEVIMCPESLDTAVLSPKCSRRIGDSCSFSCINGYRLTTSTNLMCTADGTWNRDTNTLCSLIMCPESLNTAVLSPYCSRRIGDSCSFSCTNGYRPTTSTNLVCTADGTWNRDTNTMCSLIMCPESLDIAVLSPYCSRRIGDSCSFSCTNGYRPTTSINLVCTADGIWNRDTNTLCSLIMCPKSLDTAVLSPYCSRRIGDSCSFSCTNGYRPTTSTNLVCTADGTWNRDTNTLCSLIMCPESLNTAVLSSKCSRRIGDSCSFSCTNGYRPTTSTKLVCTADGTWNRDTNTLCSLIMCPESLDTAVLSPNCSRRIGDSCSFSCTNGYRPTTSTNLVCTADGTWNRDTNTLCSLIMCPESLDTAVLSPYCSRRIGDSCSFSCTNGYRPTTSTHLVCTADGTWNRDTNTLCSLIMCPESQDTAVLSPNCSRRIGDSCYFSCTNGYRPTTSTNLVCTADGTWNRNTNTMCSLIMCPESLDTAMLSPYCSRRIGDSCSFSCTNGYRPTTSTNLVCTADGTWNRDTNTLCSQGNPTPEKHKMDINYLYLGLASAGAVVVVLVIVGIICLLKKGNNMHRGRYKRASSNTQHNALLTFENRGFQRAGDEYVTINSVYDAGNVEYDEPNIGH</sequence>
<evidence type="ECO:0000256" key="8">
    <source>
        <dbReference type="SAM" id="Phobius"/>
    </source>
</evidence>
<feature type="domain" description="Sushi" evidence="9">
    <location>
        <begin position="1128"/>
        <end position="1185"/>
    </location>
</feature>
<evidence type="ECO:0000256" key="3">
    <source>
        <dbReference type="ARBA" id="ARBA00022737"/>
    </source>
</evidence>
<feature type="transmembrane region" description="Helical" evidence="8">
    <location>
        <begin position="1547"/>
        <end position="1571"/>
    </location>
</feature>
<keyword evidence="8" id="KW-0812">Transmembrane</keyword>
<feature type="domain" description="Sushi" evidence="9">
    <location>
        <begin position="1012"/>
        <end position="1069"/>
    </location>
</feature>
<evidence type="ECO:0000256" key="1">
    <source>
        <dbReference type="ARBA" id="ARBA00022536"/>
    </source>
</evidence>
<evidence type="ECO:0000256" key="5">
    <source>
        <dbReference type="ARBA" id="ARBA00023180"/>
    </source>
</evidence>
<dbReference type="InterPro" id="IPR035976">
    <property type="entry name" value="Sushi/SCR/CCP_sf"/>
</dbReference>
<keyword evidence="3" id="KW-0677">Repeat</keyword>
<feature type="repeat" description="LDL-receptor class B" evidence="7">
    <location>
        <begin position="779"/>
        <end position="822"/>
    </location>
</feature>
<keyword evidence="4" id="KW-1015">Disulfide bond</keyword>
<dbReference type="Gene3D" id="2.120.10.30">
    <property type="entry name" value="TolB, C-terminal domain"/>
    <property type="match status" value="3"/>
</dbReference>
<comment type="caution">
    <text evidence="6">Lacks conserved residue(s) required for the propagation of feature annotation.</text>
</comment>
<feature type="domain" description="Sushi" evidence="9">
    <location>
        <begin position="1418"/>
        <end position="1475"/>
    </location>
</feature>
<feature type="repeat" description="LDL-receptor class B" evidence="7">
    <location>
        <begin position="214"/>
        <end position="256"/>
    </location>
</feature>
<evidence type="ECO:0000259" key="9">
    <source>
        <dbReference type="PROSITE" id="PS50923"/>
    </source>
</evidence>
<dbReference type="SUPFAM" id="SSF57184">
    <property type="entry name" value="Growth factor receptor domain"/>
    <property type="match status" value="1"/>
</dbReference>
<feature type="domain" description="Sushi" evidence="9">
    <location>
        <begin position="1360"/>
        <end position="1417"/>
    </location>
</feature>
<keyword evidence="8" id="KW-1133">Transmembrane helix</keyword>
<dbReference type="CDD" id="cd00033">
    <property type="entry name" value="CCP"/>
    <property type="match status" value="10"/>
</dbReference>
<accession>A0A8W8ML28</accession>
<feature type="domain" description="Sushi" evidence="9">
    <location>
        <begin position="1186"/>
        <end position="1243"/>
    </location>
</feature>
<keyword evidence="5" id="KW-0325">Glycoprotein</keyword>
<keyword evidence="2" id="KW-0732">Signal</keyword>
<evidence type="ECO:0000313" key="11">
    <source>
        <dbReference type="Proteomes" id="UP000005408"/>
    </source>
</evidence>
<dbReference type="InterPro" id="IPR000436">
    <property type="entry name" value="Sushi_SCR_CCP_dom"/>
</dbReference>
<keyword evidence="11" id="KW-1185">Reference proteome</keyword>
<dbReference type="InterPro" id="IPR000033">
    <property type="entry name" value="LDLR_classB_rpt"/>
</dbReference>
<protein>
    <recommendedName>
        <fullName evidence="9">Sushi domain-containing protein</fullName>
    </recommendedName>
</protein>
<evidence type="ECO:0000256" key="6">
    <source>
        <dbReference type="PROSITE-ProRule" id="PRU00302"/>
    </source>
</evidence>
<dbReference type="Pfam" id="PF00058">
    <property type="entry name" value="Ldl_recept_b"/>
    <property type="match status" value="1"/>
</dbReference>
<dbReference type="SUPFAM" id="SSF63825">
    <property type="entry name" value="YWTD domain"/>
    <property type="match status" value="3"/>
</dbReference>
<reference evidence="10" key="1">
    <citation type="submission" date="2022-08" db="UniProtKB">
        <authorList>
            <consortium name="EnsemblMetazoa"/>
        </authorList>
    </citation>
    <scope>IDENTIFICATION</scope>
    <source>
        <strain evidence="10">05x7-T-G4-1.051#20</strain>
    </source>
</reference>
<name>A0A8W8ML28_MAGGI</name>
<dbReference type="PANTHER" id="PTHR46513:SF44">
    <property type="entry name" value="LDL RECEPTOR RELATED PROTEIN 4"/>
    <property type="match status" value="1"/>
</dbReference>
<dbReference type="InterPro" id="IPR009030">
    <property type="entry name" value="Growth_fac_rcpt_cys_sf"/>
</dbReference>
<evidence type="ECO:0000256" key="7">
    <source>
        <dbReference type="PROSITE-ProRule" id="PRU00461"/>
    </source>
</evidence>
<organism evidence="10 11">
    <name type="scientific">Magallana gigas</name>
    <name type="common">Pacific oyster</name>
    <name type="synonym">Crassostrea gigas</name>
    <dbReference type="NCBI Taxonomy" id="29159"/>
    <lineage>
        <taxon>Eukaryota</taxon>
        <taxon>Metazoa</taxon>
        <taxon>Spiralia</taxon>
        <taxon>Lophotrochozoa</taxon>
        <taxon>Mollusca</taxon>
        <taxon>Bivalvia</taxon>
        <taxon>Autobranchia</taxon>
        <taxon>Pteriomorphia</taxon>
        <taxon>Ostreida</taxon>
        <taxon>Ostreoidea</taxon>
        <taxon>Ostreidae</taxon>
        <taxon>Magallana</taxon>
    </lineage>
</organism>
<dbReference type="InterPro" id="IPR050778">
    <property type="entry name" value="Cueball_EGF_LRP_Nidogen"/>
</dbReference>
<dbReference type="PROSITE" id="PS51120">
    <property type="entry name" value="LDLRB"/>
    <property type="match status" value="4"/>
</dbReference>
<feature type="domain" description="Sushi" evidence="9">
    <location>
        <begin position="1244"/>
        <end position="1301"/>
    </location>
</feature>
<feature type="domain" description="Sushi" evidence="9">
    <location>
        <begin position="955"/>
        <end position="1011"/>
    </location>
</feature>
<dbReference type="InterPro" id="IPR011042">
    <property type="entry name" value="6-blade_b-propeller_TolB-like"/>
</dbReference>
<feature type="domain" description="Sushi" evidence="9">
    <location>
        <begin position="1476"/>
        <end position="1533"/>
    </location>
</feature>
<feature type="repeat" description="LDL-receptor class B" evidence="7">
    <location>
        <begin position="170"/>
        <end position="213"/>
    </location>
</feature>
<dbReference type="SMART" id="SM00135">
    <property type="entry name" value="LY"/>
    <property type="match status" value="9"/>
</dbReference>
<keyword evidence="1" id="KW-0245">EGF-like domain</keyword>
<dbReference type="SUPFAM" id="SSF57535">
    <property type="entry name" value="Complement control module/SCR domain"/>
    <property type="match status" value="9"/>
</dbReference>
<dbReference type="FunFam" id="2.120.10.30:FF:000241">
    <property type="entry name" value="Low-density lipoprotein receptor-related protein 6"/>
    <property type="match status" value="1"/>
</dbReference>
<dbReference type="EnsemblMetazoa" id="G34842.1">
    <property type="protein sequence ID" value="G34842.1:cds"/>
    <property type="gene ID" value="G34842"/>
</dbReference>
<keyword evidence="8" id="KW-0472">Membrane</keyword>
<feature type="domain" description="Sushi" evidence="9">
    <location>
        <begin position="1302"/>
        <end position="1359"/>
    </location>
</feature>